<feature type="domain" description="Amidohydrolase-related" evidence="8">
    <location>
        <begin position="71"/>
        <end position="405"/>
    </location>
</feature>
<dbReference type="InterPro" id="IPR006680">
    <property type="entry name" value="Amidohydro-rel"/>
</dbReference>
<keyword evidence="2 7" id="KW-0479">Metal-binding</keyword>
<feature type="binding site" evidence="7">
    <location>
        <position position="81"/>
    </location>
    <ligand>
        <name>Fe(3+)</name>
        <dbReference type="ChEBI" id="CHEBI:29034"/>
    </ligand>
</feature>
<comment type="similarity">
    <text evidence="7">Belongs to the metallo-dependent hydrolases superfamily. HutI family.</text>
</comment>
<feature type="binding site" evidence="7">
    <location>
        <position position="184"/>
    </location>
    <ligand>
        <name>4-imidazolone-5-propanoate</name>
        <dbReference type="ChEBI" id="CHEBI:77893"/>
    </ligand>
</feature>
<evidence type="ECO:0000256" key="5">
    <source>
        <dbReference type="ARBA" id="ARBA00022833"/>
    </source>
</evidence>
<feature type="binding site" evidence="7">
    <location>
        <position position="81"/>
    </location>
    <ligand>
        <name>Zn(2+)</name>
        <dbReference type="ChEBI" id="CHEBI:29105"/>
    </ligand>
</feature>
<dbReference type="SUPFAM" id="SSF51556">
    <property type="entry name" value="Metallo-dependent hydrolases"/>
    <property type="match status" value="1"/>
</dbReference>
<comment type="cofactor">
    <cofactor evidence="7">
        <name>Zn(2+)</name>
        <dbReference type="ChEBI" id="CHEBI:29105"/>
    </cofactor>
    <cofactor evidence="7">
        <name>Fe(3+)</name>
        <dbReference type="ChEBI" id="CHEBI:29034"/>
    </cofactor>
    <text evidence="7">Binds 1 zinc or iron ion per subunit.</text>
</comment>
<feature type="binding site" evidence="7">
    <location>
        <position position="323"/>
    </location>
    <ligand>
        <name>4-imidazolone-5-propanoate</name>
        <dbReference type="ChEBI" id="CHEBI:77893"/>
    </ligand>
</feature>
<name>A0ABM9SEB8_9BACT</name>
<keyword evidence="4 7" id="KW-0369">Histidine metabolism</keyword>
<dbReference type="InterPro" id="IPR005920">
    <property type="entry name" value="HutI"/>
</dbReference>
<keyword evidence="7" id="KW-0963">Cytoplasm</keyword>
<evidence type="ECO:0000256" key="4">
    <source>
        <dbReference type="ARBA" id="ARBA00022808"/>
    </source>
</evidence>
<dbReference type="EMBL" id="AP024485">
    <property type="protein sequence ID" value="BCS89814.1"/>
    <property type="molecule type" value="Genomic_DNA"/>
</dbReference>
<feature type="binding site" evidence="7">
    <location>
        <position position="244"/>
    </location>
    <ligand>
        <name>Zn(2+)</name>
        <dbReference type="ChEBI" id="CHEBI:29105"/>
    </ligand>
</feature>
<feature type="binding site" evidence="7">
    <location>
        <position position="88"/>
    </location>
    <ligand>
        <name>4-imidazolone-5-propanoate</name>
        <dbReference type="ChEBI" id="CHEBI:77893"/>
    </ligand>
</feature>
<dbReference type="NCBIfam" id="TIGR01224">
    <property type="entry name" value="hutI"/>
    <property type="match status" value="1"/>
</dbReference>
<dbReference type="RefSeq" id="WP_229591770.1">
    <property type="nucleotide sequence ID" value="NZ_AP024485.1"/>
</dbReference>
<feature type="binding site" evidence="7">
    <location>
        <position position="151"/>
    </location>
    <ligand>
        <name>N-formimidoyl-L-glutamate</name>
        <dbReference type="ChEBI" id="CHEBI:58928"/>
    </ligand>
</feature>
<keyword evidence="10" id="KW-1185">Reference proteome</keyword>
<comment type="subcellular location">
    <subcellularLocation>
        <location evidence="7">Cytoplasm</location>
    </subcellularLocation>
</comment>
<dbReference type="Gene3D" id="3.20.20.140">
    <property type="entry name" value="Metal-dependent hydrolases"/>
    <property type="match status" value="1"/>
</dbReference>
<dbReference type="EC" id="3.5.2.7" evidence="1 7"/>
<evidence type="ECO:0000256" key="2">
    <source>
        <dbReference type="ARBA" id="ARBA00022723"/>
    </source>
</evidence>
<comment type="function">
    <text evidence="7">Catalyzes the hydrolytic cleavage of the carbon-nitrogen bond in imidazolone-5-propanoate to yield N-formimidoyl-L-glutamate. It is the third step in the universal histidine degradation pathway.</text>
</comment>
<dbReference type="InterPro" id="IPR032466">
    <property type="entry name" value="Metal_Hydrolase"/>
</dbReference>
<proteinExistence type="inferred from homology"/>
<protein>
    <recommendedName>
        <fullName evidence="1 7">Imidazolonepropionase</fullName>
        <ecNumber evidence="1 7">3.5.2.7</ecNumber>
    </recommendedName>
    <alternativeName>
        <fullName evidence="7">Imidazolone-5-propionate hydrolase</fullName>
    </alternativeName>
</protein>
<feature type="binding site" evidence="7">
    <location>
        <position position="318"/>
    </location>
    <ligand>
        <name>Fe(3+)</name>
        <dbReference type="ChEBI" id="CHEBI:29034"/>
    </ligand>
</feature>
<dbReference type="PANTHER" id="PTHR42752">
    <property type="entry name" value="IMIDAZOLONEPROPIONASE"/>
    <property type="match status" value="1"/>
</dbReference>
<dbReference type="PANTHER" id="PTHR42752:SF1">
    <property type="entry name" value="IMIDAZOLONEPROPIONASE-RELATED"/>
    <property type="match status" value="1"/>
</dbReference>
<feature type="binding site" evidence="7">
    <location>
        <position position="247"/>
    </location>
    <ligand>
        <name>4-imidazolone-5-propanoate</name>
        <dbReference type="ChEBI" id="CHEBI:77893"/>
    </ligand>
</feature>
<dbReference type="Proteomes" id="UP001053296">
    <property type="component" value="Chromosome"/>
</dbReference>
<feature type="binding site" evidence="7">
    <location>
        <position position="79"/>
    </location>
    <ligand>
        <name>Fe(3+)</name>
        <dbReference type="ChEBI" id="CHEBI:29034"/>
    </ligand>
</feature>
<dbReference type="HAMAP" id="MF_00372">
    <property type="entry name" value="HutI"/>
    <property type="match status" value="1"/>
</dbReference>
<feature type="binding site" evidence="7">
    <location>
        <position position="318"/>
    </location>
    <ligand>
        <name>Zn(2+)</name>
        <dbReference type="ChEBI" id="CHEBI:29105"/>
    </ligand>
</feature>
<evidence type="ECO:0000313" key="10">
    <source>
        <dbReference type="Proteomes" id="UP001053296"/>
    </source>
</evidence>
<feature type="binding site" evidence="7">
    <location>
        <position position="320"/>
    </location>
    <ligand>
        <name>N-formimidoyl-L-glutamate</name>
        <dbReference type="ChEBI" id="CHEBI:58928"/>
    </ligand>
</feature>
<keyword evidence="5 7" id="KW-0862">Zinc</keyword>
<comment type="pathway">
    <text evidence="7">Amino-acid degradation; L-histidine degradation into L-glutamate; N-formimidoyl-L-glutamate from L-histidine: step 3/3.</text>
</comment>
<dbReference type="Gene3D" id="2.30.40.10">
    <property type="entry name" value="Urease, subunit C, domain 1"/>
    <property type="match status" value="1"/>
</dbReference>
<comment type="catalytic activity">
    <reaction evidence="7">
        <text>4-imidazolone-5-propanoate + H2O = N-formimidoyl-L-glutamate</text>
        <dbReference type="Rhea" id="RHEA:23660"/>
        <dbReference type="ChEBI" id="CHEBI:15377"/>
        <dbReference type="ChEBI" id="CHEBI:58928"/>
        <dbReference type="ChEBI" id="CHEBI:77893"/>
        <dbReference type="EC" id="3.5.2.7"/>
    </reaction>
</comment>
<feature type="binding site" evidence="7">
    <location>
        <position position="244"/>
    </location>
    <ligand>
        <name>Fe(3+)</name>
        <dbReference type="ChEBI" id="CHEBI:29034"/>
    </ligand>
</feature>
<keyword evidence="3 7" id="KW-0378">Hydrolase</keyword>
<evidence type="ECO:0000256" key="3">
    <source>
        <dbReference type="ARBA" id="ARBA00022801"/>
    </source>
</evidence>
<evidence type="ECO:0000256" key="6">
    <source>
        <dbReference type="ARBA" id="ARBA00023004"/>
    </source>
</evidence>
<evidence type="ECO:0000256" key="1">
    <source>
        <dbReference type="ARBA" id="ARBA00012864"/>
    </source>
</evidence>
<feature type="binding site" evidence="7">
    <location>
        <position position="151"/>
    </location>
    <ligand>
        <name>4-imidazolone-5-propanoate</name>
        <dbReference type="ChEBI" id="CHEBI:77893"/>
    </ligand>
</feature>
<accession>A0ABM9SEB8</accession>
<evidence type="ECO:0000313" key="9">
    <source>
        <dbReference type="EMBL" id="BCS89814.1"/>
    </source>
</evidence>
<dbReference type="SUPFAM" id="SSF51338">
    <property type="entry name" value="Composite domain of metallo-dependent hydrolases"/>
    <property type="match status" value="1"/>
</dbReference>
<dbReference type="InterPro" id="IPR011059">
    <property type="entry name" value="Metal-dep_hydrolase_composite"/>
</dbReference>
<dbReference type="Pfam" id="PF01979">
    <property type="entry name" value="Amidohydro_1"/>
    <property type="match status" value="1"/>
</dbReference>
<sequence>MTALFIKDPARIITPRSGPLSGPDAMGLSVTSGMSIYVKDGVIQEIAPARDLEARAQTDAAVIVDALNRAVVPGFVDAHSHLVFGGNRADEFAMRTAGATYEEIAAQGGGIARTVKATREASKDELKALARERLDRAMRQGTTTMEVKSGYGLDAATELKMLRVVAELNEEHPVDLIPTFLGAHAVPKGVDKAAYIEDVKAMLADASTLARFCDVFCEHGYFTPAESMDIMEHASTLGMLPRLHANQFHSIGCIEAAIELGAVSVDHLEVVTDKEIALLAGTDIGCVMLPGVSLFLDIPFAPGRRVIDSGCLPVLASDFNPGSNMSLSLQLVMSLACMRMGLSVDEALTCITRNAAHTLRLDKVGCIAPGWQADLLLLDSDDHRDVAYFYGENHIHTVIKKGQLV</sequence>
<organism evidence="9 10">
    <name type="scientific">Pseudodesulfovibrio sediminis</name>
    <dbReference type="NCBI Taxonomy" id="2810563"/>
    <lineage>
        <taxon>Bacteria</taxon>
        <taxon>Pseudomonadati</taxon>
        <taxon>Thermodesulfobacteriota</taxon>
        <taxon>Desulfovibrionia</taxon>
        <taxon>Desulfovibrionales</taxon>
        <taxon>Desulfovibrionaceae</taxon>
    </lineage>
</organism>
<evidence type="ECO:0000256" key="7">
    <source>
        <dbReference type="HAMAP-Rule" id="MF_00372"/>
    </source>
</evidence>
<keyword evidence="6 7" id="KW-0408">Iron</keyword>
<feature type="binding site" evidence="7">
    <location>
        <position position="79"/>
    </location>
    <ligand>
        <name>Zn(2+)</name>
        <dbReference type="ChEBI" id="CHEBI:29105"/>
    </ligand>
</feature>
<feature type="binding site" evidence="7">
    <location>
        <position position="322"/>
    </location>
    <ligand>
        <name>N-formimidoyl-L-glutamate</name>
        <dbReference type="ChEBI" id="CHEBI:58928"/>
    </ligand>
</feature>
<evidence type="ECO:0000259" key="8">
    <source>
        <dbReference type="Pfam" id="PF01979"/>
    </source>
</evidence>
<gene>
    <name evidence="7 9" type="primary">hutI</name>
    <name evidence="9" type="ORF">PSDVSF_30560</name>
</gene>
<reference evidence="9" key="1">
    <citation type="journal article" date="2022" name="Arch. Microbiol.">
        <title>Pseudodesulfovibrio sediminis sp. nov., a mesophilic and neutrophilic sulfate-reducing bacterium isolated from sediment of a brackish lake.</title>
        <authorList>
            <person name="Takahashi A."/>
            <person name="Kojima H."/>
            <person name="Watanabe M."/>
            <person name="Fukui M."/>
        </authorList>
    </citation>
    <scope>NUCLEOTIDE SEQUENCE</scope>
    <source>
        <strain evidence="9">SF6</strain>
    </source>
</reference>